<organism evidence="2 3">
    <name type="scientific">Lutibaculum baratangense AMV1</name>
    <dbReference type="NCBI Taxonomy" id="631454"/>
    <lineage>
        <taxon>Bacteria</taxon>
        <taxon>Pseudomonadati</taxon>
        <taxon>Pseudomonadota</taxon>
        <taxon>Alphaproteobacteria</taxon>
        <taxon>Hyphomicrobiales</taxon>
        <taxon>Tepidamorphaceae</taxon>
        <taxon>Lutibaculum</taxon>
    </lineage>
</organism>
<dbReference type="SUPFAM" id="SSF57938">
    <property type="entry name" value="DnaJ/Hsp40 cysteine-rich domain"/>
    <property type="match status" value="1"/>
</dbReference>
<evidence type="ECO:0000313" key="2">
    <source>
        <dbReference type="EMBL" id="ESR27008.1"/>
    </source>
</evidence>
<comment type="caution">
    <text evidence="2">The sequence shown here is derived from an EMBL/GenBank/DDBJ whole genome shotgun (WGS) entry which is preliminary data.</text>
</comment>
<sequence>MTDDSRRNPGDEDAPGSRQSAKNVCLKCGGTGRLGGEDCAACGGEGFVTEIVGDA</sequence>
<evidence type="ECO:0000313" key="3">
    <source>
        <dbReference type="Proteomes" id="UP000017819"/>
    </source>
</evidence>
<dbReference type="InterPro" id="IPR036410">
    <property type="entry name" value="HSP_DnaJ_Cys-rich_dom_sf"/>
</dbReference>
<name>V4TMN7_9HYPH</name>
<accession>V4TMN7</accession>
<dbReference type="RefSeq" id="WP_023430585.1">
    <property type="nucleotide sequence ID" value="NZ_AWXZ01000012.1"/>
</dbReference>
<dbReference type="AlphaFoldDB" id="V4TMN7"/>
<protein>
    <recommendedName>
        <fullName evidence="4">Chaperone protein DnaJ</fullName>
    </recommendedName>
</protein>
<dbReference type="eggNOG" id="COG0484">
    <property type="taxonomic scope" value="Bacteria"/>
</dbReference>
<evidence type="ECO:0000256" key="1">
    <source>
        <dbReference type="SAM" id="MobiDB-lite"/>
    </source>
</evidence>
<proteinExistence type="predicted"/>
<dbReference type="EMBL" id="AWXZ01000012">
    <property type="protein sequence ID" value="ESR27008.1"/>
    <property type="molecule type" value="Genomic_DNA"/>
</dbReference>
<keyword evidence="3" id="KW-1185">Reference proteome</keyword>
<feature type="region of interest" description="Disordered" evidence="1">
    <location>
        <begin position="1"/>
        <end position="22"/>
    </location>
</feature>
<gene>
    <name evidence="2" type="ORF">N177_0434</name>
</gene>
<dbReference type="Proteomes" id="UP000017819">
    <property type="component" value="Unassembled WGS sequence"/>
</dbReference>
<evidence type="ECO:0008006" key="4">
    <source>
        <dbReference type="Google" id="ProtNLM"/>
    </source>
</evidence>
<dbReference type="Gene3D" id="6.20.20.10">
    <property type="match status" value="1"/>
</dbReference>
<dbReference type="STRING" id="631454.N177_0434"/>
<reference evidence="2 3" key="1">
    <citation type="journal article" date="2014" name="Genome Announc.">
        <title>Draft Genome Sequence of Lutibaculum baratangense Strain AMV1T, Isolated from a Mud Volcano in Andamans, India.</title>
        <authorList>
            <person name="Singh A."/>
            <person name="Sreenivas A."/>
            <person name="Sathyanarayana Reddy G."/>
            <person name="Pinnaka A.K."/>
            <person name="Shivaji S."/>
        </authorList>
    </citation>
    <scope>NUCLEOTIDE SEQUENCE [LARGE SCALE GENOMIC DNA]</scope>
    <source>
        <strain evidence="2 3">AMV1</strain>
    </source>
</reference>
<feature type="compositionally biased region" description="Basic and acidic residues" evidence="1">
    <location>
        <begin position="1"/>
        <end position="10"/>
    </location>
</feature>